<gene>
    <name evidence="2" type="ORF">NEILACOT_05507</name>
</gene>
<dbReference type="AlphaFoldDB" id="D0WD71"/>
<evidence type="ECO:0000256" key="1">
    <source>
        <dbReference type="SAM" id="MobiDB-lite"/>
    </source>
</evidence>
<organism evidence="2 3">
    <name type="scientific">Neisseria lactamica ATCC 23970</name>
    <dbReference type="NCBI Taxonomy" id="546265"/>
    <lineage>
        <taxon>Bacteria</taxon>
        <taxon>Pseudomonadati</taxon>
        <taxon>Pseudomonadota</taxon>
        <taxon>Betaproteobacteria</taxon>
        <taxon>Neisseriales</taxon>
        <taxon>Neisseriaceae</taxon>
        <taxon>Neisseria</taxon>
    </lineage>
</organism>
<comment type="caution">
    <text evidence="2">The sequence shown here is derived from an EMBL/GenBank/DDBJ whole genome shotgun (WGS) entry which is preliminary data.</text>
</comment>
<evidence type="ECO:0000313" key="3">
    <source>
        <dbReference type="Proteomes" id="UP000003843"/>
    </source>
</evidence>
<reference evidence="2 3" key="1">
    <citation type="submission" date="2009-10" db="EMBL/GenBank/DDBJ databases">
        <authorList>
            <person name="Weinstock G."/>
            <person name="Sodergren E."/>
            <person name="Clifton S."/>
            <person name="Fulton L."/>
            <person name="Fulton B."/>
            <person name="Courtney L."/>
            <person name="Fronick C."/>
            <person name="Harrison M."/>
            <person name="Strong C."/>
            <person name="Farmer C."/>
            <person name="Delahaunty K."/>
            <person name="Markovic C."/>
            <person name="Hall O."/>
            <person name="Minx P."/>
            <person name="Tomlinson C."/>
            <person name="Mitreva M."/>
            <person name="Nelson J."/>
            <person name="Hou S."/>
            <person name="Wollam A."/>
            <person name="Pepin K.H."/>
            <person name="Johnson M."/>
            <person name="Bhonagiri V."/>
            <person name="Nash W.E."/>
            <person name="Warren W."/>
            <person name="Chinwalla A."/>
            <person name="Mardis E.R."/>
            <person name="Wilson R.K."/>
        </authorList>
    </citation>
    <scope>NUCLEOTIDE SEQUENCE [LARGE SCALE GENOMIC DNA]</scope>
    <source>
        <strain evidence="2 3">ATCC 23970</strain>
    </source>
</reference>
<evidence type="ECO:0000313" key="2">
    <source>
        <dbReference type="EMBL" id="EEZ74469.1"/>
    </source>
</evidence>
<dbReference type="EMBL" id="ACEQ02000044">
    <property type="protein sequence ID" value="EEZ74469.1"/>
    <property type="molecule type" value="Genomic_DNA"/>
</dbReference>
<sequence length="52" mass="6076">MTVYRQAQDKCVRWWVVGCRVGFSPPIPSNPTNSAENRNRRIPPVRQKPLIR</sequence>
<accession>D0WD71</accession>
<name>D0WD71_NEILA</name>
<feature type="region of interest" description="Disordered" evidence="1">
    <location>
        <begin position="23"/>
        <end position="52"/>
    </location>
</feature>
<protein>
    <submittedName>
        <fullName evidence="2">Uncharacterized protein</fullName>
    </submittedName>
</protein>
<proteinExistence type="predicted"/>
<dbReference type="Proteomes" id="UP000003843">
    <property type="component" value="Unassembled WGS sequence"/>
</dbReference>